<sequence length="233" mass="25502">MSSSTAPPLQLLGLPFSTYTRTITLALSAVDASFQYTHVPPHDDRLAPHSPFGLLPVLLHGDLTLYESRAVAGYLSAQLPALRSLFPQDAAAAARAERWISLLSSQLFPLAEPRLVKARHALEEEGVAEEEVAQKLQPAVEDMHALLEKLEPLVEAEAGPWLVAGQKSWADYFVLPPLADLEATPEGKLLFGADTRAPNLTRWLRHMLQLPEAEKTYEGTVAQLRAAGKMGRK</sequence>
<evidence type="ECO:0000313" key="4">
    <source>
        <dbReference type="Proteomes" id="UP000245946"/>
    </source>
</evidence>
<organism evidence="3 4">
    <name type="scientific">Tilletiopsis washingtonensis</name>
    <dbReference type="NCBI Taxonomy" id="58919"/>
    <lineage>
        <taxon>Eukaryota</taxon>
        <taxon>Fungi</taxon>
        <taxon>Dikarya</taxon>
        <taxon>Basidiomycota</taxon>
        <taxon>Ustilaginomycotina</taxon>
        <taxon>Exobasidiomycetes</taxon>
        <taxon>Entylomatales</taxon>
        <taxon>Entylomatales incertae sedis</taxon>
        <taxon>Tilletiopsis</taxon>
    </lineage>
</organism>
<dbReference type="PROSITE" id="PS50404">
    <property type="entry name" value="GST_NTER"/>
    <property type="match status" value="1"/>
</dbReference>
<dbReference type="InterPro" id="IPR010987">
    <property type="entry name" value="Glutathione-S-Trfase_C-like"/>
</dbReference>
<evidence type="ECO:0000313" key="3">
    <source>
        <dbReference type="EMBL" id="PWO00195.1"/>
    </source>
</evidence>
<accession>A0A316ZGQ0</accession>
<name>A0A316ZGQ0_9BASI</name>
<dbReference type="STRING" id="58919.A0A316ZGQ0"/>
<proteinExistence type="predicted"/>
<dbReference type="GO" id="GO:0005737">
    <property type="term" value="C:cytoplasm"/>
    <property type="evidence" value="ECO:0007669"/>
    <property type="project" value="TreeGrafter"/>
</dbReference>
<dbReference type="AlphaFoldDB" id="A0A316ZGQ0"/>
<feature type="domain" description="GST C-terminal" evidence="2">
    <location>
        <begin position="89"/>
        <end position="233"/>
    </location>
</feature>
<dbReference type="SUPFAM" id="SSF47616">
    <property type="entry name" value="GST C-terminal domain-like"/>
    <property type="match status" value="1"/>
</dbReference>
<evidence type="ECO:0008006" key="5">
    <source>
        <dbReference type="Google" id="ProtNLM"/>
    </source>
</evidence>
<dbReference type="PANTHER" id="PTHR43968:SF6">
    <property type="entry name" value="GLUTATHIONE S-TRANSFERASE OMEGA"/>
    <property type="match status" value="1"/>
</dbReference>
<dbReference type="OrthoDB" id="249703at2759"/>
<dbReference type="SFLD" id="SFLDS00019">
    <property type="entry name" value="Glutathione_Transferase_(cytos"/>
    <property type="match status" value="1"/>
</dbReference>
<dbReference type="GeneID" id="37269263"/>
<dbReference type="SUPFAM" id="SSF52833">
    <property type="entry name" value="Thioredoxin-like"/>
    <property type="match status" value="1"/>
</dbReference>
<dbReference type="InterPro" id="IPR004045">
    <property type="entry name" value="Glutathione_S-Trfase_N"/>
</dbReference>
<dbReference type="Pfam" id="PF00043">
    <property type="entry name" value="GST_C"/>
    <property type="match status" value="1"/>
</dbReference>
<dbReference type="InterPro" id="IPR040079">
    <property type="entry name" value="Glutathione_S-Trfase"/>
</dbReference>
<evidence type="ECO:0000259" key="2">
    <source>
        <dbReference type="PROSITE" id="PS50405"/>
    </source>
</evidence>
<dbReference type="PROSITE" id="PS50405">
    <property type="entry name" value="GST_CTER"/>
    <property type="match status" value="1"/>
</dbReference>
<dbReference type="Proteomes" id="UP000245946">
    <property type="component" value="Unassembled WGS sequence"/>
</dbReference>
<dbReference type="InterPro" id="IPR004046">
    <property type="entry name" value="GST_C"/>
</dbReference>
<dbReference type="Pfam" id="PF13417">
    <property type="entry name" value="GST_N_3"/>
    <property type="match status" value="1"/>
</dbReference>
<dbReference type="PANTHER" id="PTHR43968">
    <property type="match status" value="1"/>
</dbReference>
<dbReference type="Gene3D" id="3.40.30.10">
    <property type="entry name" value="Glutaredoxin"/>
    <property type="match status" value="1"/>
</dbReference>
<protein>
    <recommendedName>
        <fullName evidence="5">Glutathione S-transferase</fullName>
    </recommendedName>
</protein>
<reference evidence="3 4" key="1">
    <citation type="journal article" date="2018" name="Mol. Biol. Evol.">
        <title>Broad Genomic Sampling Reveals a Smut Pathogenic Ancestry of the Fungal Clade Ustilaginomycotina.</title>
        <authorList>
            <person name="Kijpornyongpan T."/>
            <person name="Mondo S.J."/>
            <person name="Barry K."/>
            <person name="Sandor L."/>
            <person name="Lee J."/>
            <person name="Lipzen A."/>
            <person name="Pangilinan J."/>
            <person name="LaButti K."/>
            <person name="Hainaut M."/>
            <person name="Henrissat B."/>
            <person name="Grigoriev I.V."/>
            <person name="Spatafora J.W."/>
            <person name="Aime M.C."/>
        </authorList>
    </citation>
    <scope>NUCLEOTIDE SEQUENCE [LARGE SCALE GENOMIC DNA]</scope>
    <source>
        <strain evidence="3 4">MCA 4186</strain>
    </source>
</reference>
<dbReference type="RefSeq" id="XP_025600473.1">
    <property type="nucleotide sequence ID" value="XM_025741719.1"/>
</dbReference>
<dbReference type="InterPro" id="IPR036249">
    <property type="entry name" value="Thioredoxin-like_sf"/>
</dbReference>
<keyword evidence="4" id="KW-1185">Reference proteome</keyword>
<gene>
    <name evidence="3" type="ORF">FA09DRAFT_328297</name>
</gene>
<evidence type="ECO:0000259" key="1">
    <source>
        <dbReference type="PROSITE" id="PS50404"/>
    </source>
</evidence>
<dbReference type="EMBL" id="KZ819286">
    <property type="protein sequence ID" value="PWO00195.1"/>
    <property type="molecule type" value="Genomic_DNA"/>
</dbReference>
<dbReference type="InterPro" id="IPR036282">
    <property type="entry name" value="Glutathione-S-Trfase_C_sf"/>
</dbReference>
<feature type="domain" description="GST N-terminal" evidence="1">
    <location>
        <begin position="7"/>
        <end position="83"/>
    </location>
</feature>
<dbReference type="Gene3D" id="1.20.1050.10">
    <property type="match status" value="1"/>
</dbReference>
<dbReference type="InterPro" id="IPR050983">
    <property type="entry name" value="GST_Omega/HSP26"/>
</dbReference>